<evidence type="ECO:0000313" key="2">
    <source>
        <dbReference type="EMBL" id="EIW80151.1"/>
    </source>
</evidence>
<keyword evidence="3" id="KW-1185">Reference proteome</keyword>
<dbReference type="InterPro" id="IPR029058">
    <property type="entry name" value="AB_hydrolase_fold"/>
</dbReference>
<dbReference type="Proteomes" id="UP000053558">
    <property type="component" value="Unassembled WGS sequence"/>
</dbReference>
<dbReference type="Pfam" id="PF01738">
    <property type="entry name" value="DLH"/>
    <property type="match status" value="1"/>
</dbReference>
<dbReference type="SUPFAM" id="SSF53474">
    <property type="entry name" value="alpha/beta-Hydrolases"/>
    <property type="match status" value="1"/>
</dbReference>
<sequence>MASHSNVLAHPLGDACFRTVQHTGTAIGKTEQVGGMPTYITGANQTDPKAIVLFFSDVFGPFYINNQLLMDYYASQGAPSVKRHVCYVFRNHGYKYVGLMPFEMKGFTVLGIDYFLGDPVTEARLKDKNFDRNTWRPGVEKIAEERIPGWIEAIKQRYPGAKFCTVGNCFGAPYAMDACKDDSFVCGSGIPAAVAHPSKLTEDHFTSLRVPILLACAEIDHAFPAELRRRAEDIFVSRKHTYHFTIFSGVSHGFAARGDPNVENDCWAKEECARGIVQWFKRFTSRP</sequence>
<reference evidence="3" key="1">
    <citation type="journal article" date="2012" name="Science">
        <title>The Paleozoic origin of enzymatic lignin decomposition reconstructed from 31 fungal genomes.</title>
        <authorList>
            <person name="Floudas D."/>
            <person name="Binder M."/>
            <person name="Riley R."/>
            <person name="Barry K."/>
            <person name="Blanchette R.A."/>
            <person name="Henrissat B."/>
            <person name="Martinez A.T."/>
            <person name="Otillar R."/>
            <person name="Spatafora J.W."/>
            <person name="Yadav J.S."/>
            <person name="Aerts A."/>
            <person name="Benoit I."/>
            <person name="Boyd A."/>
            <person name="Carlson A."/>
            <person name="Copeland A."/>
            <person name="Coutinho P.M."/>
            <person name="de Vries R.P."/>
            <person name="Ferreira P."/>
            <person name="Findley K."/>
            <person name="Foster B."/>
            <person name="Gaskell J."/>
            <person name="Glotzer D."/>
            <person name="Gorecki P."/>
            <person name="Heitman J."/>
            <person name="Hesse C."/>
            <person name="Hori C."/>
            <person name="Igarashi K."/>
            <person name="Jurgens J.A."/>
            <person name="Kallen N."/>
            <person name="Kersten P."/>
            <person name="Kohler A."/>
            <person name="Kuees U."/>
            <person name="Kumar T.K.A."/>
            <person name="Kuo A."/>
            <person name="LaButti K."/>
            <person name="Larrondo L.F."/>
            <person name="Lindquist E."/>
            <person name="Ling A."/>
            <person name="Lombard V."/>
            <person name="Lucas S."/>
            <person name="Lundell T."/>
            <person name="Martin R."/>
            <person name="McLaughlin D.J."/>
            <person name="Morgenstern I."/>
            <person name="Morin E."/>
            <person name="Murat C."/>
            <person name="Nagy L.G."/>
            <person name="Nolan M."/>
            <person name="Ohm R.A."/>
            <person name="Patyshakuliyeva A."/>
            <person name="Rokas A."/>
            <person name="Ruiz-Duenas F.J."/>
            <person name="Sabat G."/>
            <person name="Salamov A."/>
            <person name="Samejima M."/>
            <person name="Schmutz J."/>
            <person name="Slot J.C."/>
            <person name="St John F."/>
            <person name="Stenlid J."/>
            <person name="Sun H."/>
            <person name="Sun S."/>
            <person name="Syed K."/>
            <person name="Tsang A."/>
            <person name="Wiebenga A."/>
            <person name="Young D."/>
            <person name="Pisabarro A."/>
            <person name="Eastwood D.C."/>
            <person name="Martin F."/>
            <person name="Cullen D."/>
            <person name="Grigoriev I.V."/>
            <person name="Hibbett D.S."/>
        </authorList>
    </citation>
    <scope>NUCLEOTIDE SEQUENCE [LARGE SCALE GENOMIC DNA]</scope>
    <source>
        <strain evidence="3">RWD-64-598 SS2</strain>
    </source>
</reference>
<proteinExistence type="predicted"/>
<dbReference type="OrthoDB" id="1393670at2759"/>
<comment type="caution">
    <text evidence="2">The sequence shown here is derived from an EMBL/GenBank/DDBJ whole genome shotgun (WGS) entry which is preliminary data.</text>
</comment>
<dbReference type="EMBL" id="JH711579">
    <property type="protein sequence ID" value="EIW80151.1"/>
    <property type="molecule type" value="Genomic_DNA"/>
</dbReference>
<name>A0A5M3MNF3_CONPW</name>
<evidence type="ECO:0000313" key="3">
    <source>
        <dbReference type="Proteomes" id="UP000053558"/>
    </source>
</evidence>
<accession>A0A5M3MNF3</accession>
<dbReference type="OMA" id="ACAEIDH"/>
<dbReference type="GO" id="GO:0016787">
    <property type="term" value="F:hydrolase activity"/>
    <property type="evidence" value="ECO:0007669"/>
    <property type="project" value="InterPro"/>
</dbReference>
<dbReference type="AlphaFoldDB" id="A0A5M3MNF3"/>
<evidence type="ECO:0000259" key="1">
    <source>
        <dbReference type="Pfam" id="PF01738"/>
    </source>
</evidence>
<dbReference type="PANTHER" id="PTHR17630:SF44">
    <property type="entry name" value="PROTEIN AIM2"/>
    <property type="match status" value="1"/>
</dbReference>
<dbReference type="KEGG" id="cput:CONPUDRAFT_82517"/>
<dbReference type="InterPro" id="IPR002925">
    <property type="entry name" value="Dienelactn_hydro"/>
</dbReference>
<dbReference type="PANTHER" id="PTHR17630">
    <property type="entry name" value="DIENELACTONE HYDROLASE"/>
    <property type="match status" value="1"/>
</dbReference>
<dbReference type="RefSeq" id="XP_007769170.1">
    <property type="nucleotide sequence ID" value="XM_007770980.1"/>
</dbReference>
<feature type="domain" description="Dienelactone hydrolase" evidence="1">
    <location>
        <begin position="106"/>
        <end position="283"/>
    </location>
</feature>
<protein>
    <recommendedName>
        <fullName evidence="1">Dienelactone hydrolase domain-containing protein</fullName>
    </recommendedName>
</protein>
<gene>
    <name evidence="2" type="ORF">CONPUDRAFT_82517</name>
</gene>
<dbReference type="GeneID" id="19210434"/>
<dbReference type="Gene3D" id="3.40.50.1820">
    <property type="entry name" value="alpha/beta hydrolase"/>
    <property type="match status" value="1"/>
</dbReference>
<organism evidence="2 3">
    <name type="scientific">Coniophora puteana (strain RWD-64-598)</name>
    <name type="common">Brown rot fungus</name>
    <dbReference type="NCBI Taxonomy" id="741705"/>
    <lineage>
        <taxon>Eukaryota</taxon>
        <taxon>Fungi</taxon>
        <taxon>Dikarya</taxon>
        <taxon>Basidiomycota</taxon>
        <taxon>Agaricomycotina</taxon>
        <taxon>Agaricomycetes</taxon>
        <taxon>Agaricomycetidae</taxon>
        <taxon>Boletales</taxon>
        <taxon>Coniophorineae</taxon>
        <taxon>Coniophoraceae</taxon>
        <taxon>Coniophora</taxon>
    </lineage>
</organism>